<comment type="caution">
    <text evidence="2">The sequence shown here is derived from an EMBL/GenBank/DDBJ whole genome shotgun (WGS) entry which is preliminary data.</text>
</comment>
<name>A0A062UQ17_9PROT</name>
<reference evidence="2 3" key="1">
    <citation type="journal article" date="2014" name="Antonie Van Leeuwenhoek">
        <title>Hyphomonas beringensis sp. nov. and Hyphomonas chukchiensis sp. nov., isolated from surface seawater of the Bering Sea and Chukchi Sea.</title>
        <authorList>
            <person name="Li C."/>
            <person name="Lai Q."/>
            <person name="Li G."/>
            <person name="Dong C."/>
            <person name="Wang J."/>
            <person name="Liao Y."/>
            <person name="Shao Z."/>
        </authorList>
    </citation>
    <scope>NUCLEOTIDE SEQUENCE [LARGE SCALE GENOMIC DNA]</scope>
    <source>
        <strain evidence="2 3">BH-BN04-4</strain>
    </source>
</reference>
<keyword evidence="3" id="KW-1185">Reference proteome</keyword>
<evidence type="ECO:0008006" key="4">
    <source>
        <dbReference type="Google" id="ProtNLM"/>
    </source>
</evidence>
<organism evidence="2 3">
    <name type="scientific">Hyphomonas chukchiensis</name>
    <dbReference type="NCBI Taxonomy" id="1280947"/>
    <lineage>
        <taxon>Bacteria</taxon>
        <taxon>Pseudomonadati</taxon>
        <taxon>Pseudomonadota</taxon>
        <taxon>Alphaproteobacteria</taxon>
        <taxon>Hyphomonadales</taxon>
        <taxon>Hyphomonadaceae</taxon>
        <taxon>Hyphomonas</taxon>
    </lineage>
</organism>
<dbReference type="AlphaFoldDB" id="A0A062UQ17"/>
<dbReference type="STRING" id="1280947.HY30_03935"/>
<dbReference type="eggNOG" id="ENOG50302R1">
    <property type="taxonomic scope" value="Bacteria"/>
</dbReference>
<accession>A0A062UQ17</accession>
<keyword evidence="1" id="KW-0732">Signal</keyword>
<feature type="chain" id="PRO_5001618489" description="Secreted protein" evidence="1">
    <location>
        <begin position="26"/>
        <end position="124"/>
    </location>
</feature>
<protein>
    <recommendedName>
        <fullName evidence="4">Secreted protein</fullName>
    </recommendedName>
</protein>
<evidence type="ECO:0000256" key="1">
    <source>
        <dbReference type="SAM" id="SignalP"/>
    </source>
</evidence>
<dbReference type="Proteomes" id="UP000027190">
    <property type="component" value="Unassembled WGS sequence"/>
</dbReference>
<dbReference type="PATRIC" id="fig|1280947.3.peg.1662"/>
<dbReference type="RefSeq" id="WP_034738938.1">
    <property type="nucleotide sequence ID" value="NZ_AWFG01000019.1"/>
</dbReference>
<feature type="signal peptide" evidence="1">
    <location>
        <begin position="1"/>
        <end position="25"/>
    </location>
</feature>
<proteinExistence type="predicted"/>
<evidence type="ECO:0000313" key="2">
    <source>
        <dbReference type="EMBL" id="KCZ58899.1"/>
    </source>
</evidence>
<dbReference type="EMBL" id="AWFG01000019">
    <property type="protein sequence ID" value="KCZ58899.1"/>
    <property type="molecule type" value="Genomic_DNA"/>
</dbReference>
<gene>
    <name evidence="2" type="ORF">HY30_03935</name>
</gene>
<dbReference type="OrthoDB" id="7619985at2"/>
<evidence type="ECO:0000313" key="3">
    <source>
        <dbReference type="Proteomes" id="UP000027190"/>
    </source>
</evidence>
<sequence>MAPSLILKAACLGALALAGAANASAGDWRLNPKLCPDIVKERLDERVSSARPDRPDDIDHMRQVNCPASAWTYTPSKDEKFKDGPRIYTGSSIVYVGFGGYYQLPPAQPGQSHAQPSRIKIVSR</sequence>